<evidence type="ECO:0000313" key="2">
    <source>
        <dbReference type="EMBL" id="ORC50609.1"/>
    </source>
</evidence>
<keyword evidence="3" id="KW-1185">Reference proteome</keyword>
<sequence>MPEFETGPHDLPWSKNAYLLLNAVNVPDLRKKIFDWQVDEACAMLFLQTRFRELLDHSPVLIRIDGPHDPMFARFLTHTREEWGLLLFSDAGLPALARHLRWLVFVDQPVGKACHLNLSDPPVANALFGLHPYHIDNRLFGPIDQVYAADIVTERWIRHERRGQPVPHDPDVLYRLSAEQIDALDDVAFRLIVISLDQHLRRFFPDYLSTHTSLTSRYEPVHALASEAYENGFNSEADIFHYANVMCFLATQPPDAHPDIRALLVSPSSLTPSQRIQQANRLAVEHARQPSGVPQ</sequence>
<feature type="domain" description="DUF4123" evidence="1">
    <location>
        <begin position="18"/>
        <end position="127"/>
    </location>
</feature>
<dbReference type="EMBL" id="MUIO01000188">
    <property type="protein sequence ID" value="ORC50609.1"/>
    <property type="molecule type" value="Genomic_DNA"/>
</dbReference>
<dbReference type="AlphaFoldDB" id="A0A1X0MRT0"/>
<dbReference type="Pfam" id="PF13503">
    <property type="entry name" value="DUF4123"/>
    <property type="match status" value="1"/>
</dbReference>
<gene>
    <name evidence="2" type="ORF">BZK31_28085</name>
</gene>
<accession>A0A1X0MRT0</accession>
<dbReference type="RefSeq" id="WP_083186429.1">
    <property type="nucleotide sequence ID" value="NZ_CBCRZR010000051.1"/>
</dbReference>
<reference evidence="3" key="1">
    <citation type="submission" date="2017-02" db="EMBL/GenBank/DDBJ databases">
        <title>Pseudomonas floridae sp. nov., a novel pathogenic bacterial species isolated from tomato.</title>
        <authorList>
            <person name="Timilsina S."/>
            <person name="Vallad G.E."/>
            <person name="Jones J.B."/>
        </authorList>
    </citation>
    <scope>NUCLEOTIDE SEQUENCE [LARGE SCALE GENOMIC DNA]</scope>
    <source>
        <strain evidence="3">GEV388</strain>
    </source>
</reference>
<proteinExistence type="predicted"/>
<dbReference type="Proteomes" id="UP000192815">
    <property type="component" value="Unassembled WGS sequence"/>
</dbReference>
<evidence type="ECO:0000313" key="3">
    <source>
        <dbReference type="Proteomes" id="UP000192815"/>
    </source>
</evidence>
<dbReference type="InterPro" id="IPR025391">
    <property type="entry name" value="DUF4123"/>
</dbReference>
<comment type="caution">
    <text evidence="2">The sequence shown here is derived from an EMBL/GenBank/DDBJ whole genome shotgun (WGS) entry which is preliminary data.</text>
</comment>
<organism evidence="2 3">
    <name type="scientific">Pseudomonas floridensis</name>
    <dbReference type="NCBI Taxonomy" id="1958950"/>
    <lineage>
        <taxon>Bacteria</taxon>
        <taxon>Pseudomonadati</taxon>
        <taxon>Pseudomonadota</taxon>
        <taxon>Gammaproteobacteria</taxon>
        <taxon>Pseudomonadales</taxon>
        <taxon>Pseudomonadaceae</taxon>
        <taxon>Pseudomonas</taxon>
    </lineage>
</organism>
<name>A0A1X0MRT0_9PSED</name>
<evidence type="ECO:0000259" key="1">
    <source>
        <dbReference type="Pfam" id="PF13503"/>
    </source>
</evidence>
<protein>
    <recommendedName>
        <fullName evidence="1">DUF4123 domain-containing protein</fullName>
    </recommendedName>
</protein>
<dbReference type="STRING" id="1958950.BZK31_28085"/>
<dbReference type="OrthoDB" id="6353266at2"/>